<gene>
    <name evidence="2" type="ORF">AFUS01_LOCUS37424</name>
</gene>
<organism evidence="2 3">
    <name type="scientific">Allacma fusca</name>
    <dbReference type="NCBI Taxonomy" id="39272"/>
    <lineage>
        <taxon>Eukaryota</taxon>
        <taxon>Metazoa</taxon>
        <taxon>Ecdysozoa</taxon>
        <taxon>Arthropoda</taxon>
        <taxon>Hexapoda</taxon>
        <taxon>Collembola</taxon>
        <taxon>Symphypleona</taxon>
        <taxon>Sminthuridae</taxon>
        <taxon>Allacma</taxon>
    </lineage>
</organism>
<reference evidence="2" key="1">
    <citation type="submission" date="2021-06" db="EMBL/GenBank/DDBJ databases">
        <authorList>
            <person name="Hodson N. C."/>
            <person name="Mongue J. A."/>
            <person name="Jaron S. K."/>
        </authorList>
    </citation>
    <scope>NUCLEOTIDE SEQUENCE</scope>
</reference>
<comment type="caution">
    <text evidence="2">The sequence shown here is derived from an EMBL/GenBank/DDBJ whole genome shotgun (WGS) entry which is preliminary data.</text>
</comment>
<evidence type="ECO:0000256" key="1">
    <source>
        <dbReference type="SAM" id="MobiDB-lite"/>
    </source>
</evidence>
<dbReference type="EMBL" id="CAJVCH010543482">
    <property type="protein sequence ID" value="CAG7827434.1"/>
    <property type="molecule type" value="Genomic_DNA"/>
</dbReference>
<sequence>SNIKLNGQGRHVNTTTTEVNNTTDVGSLTCFTSESYSEDCNETDLSSEFGSESESDESTGAIDEDPEV</sequence>
<feature type="non-terminal residue" evidence="2">
    <location>
        <position position="1"/>
    </location>
</feature>
<dbReference type="Proteomes" id="UP000708208">
    <property type="component" value="Unassembled WGS sequence"/>
</dbReference>
<dbReference type="AlphaFoldDB" id="A0A8J2LQE1"/>
<keyword evidence="3" id="KW-1185">Reference proteome</keyword>
<protein>
    <submittedName>
        <fullName evidence="2">Uncharacterized protein</fullName>
    </submittedName>
</protein>
<name>A0A8J2LQE1_9HEXA</name>
<accession>A0A8J2LQE1</accession>
<feature type="compositionally biased region" description="Low complexity" evidence="1">
    <location>
        <begin position="12"/>
        <end position="25"/>
    </location>
</feature>
<feature type="compositionally biased region" description="Acidic residues" evidence="1">
    <location>
        <begin position="51"/>
        <end position="68"/>
    </location>
</feature>
<feature type="region of interest" description="Disordered" evidence="1">
    <location>
        <begin position="1"/>
        <end position="68"/>
    </location>
</feature>
<evidence type="ECO:0000313" key="3">
    <source>
        <dbReference type="Proteomes" id="UP000708208"/>
    </source>
</evidence>
<evidence type="ECO:0000313" key="2">
    <source>
        <dbReference type="EMBL" id="CAG7827434.1"/>
    </source>
</evidence>
<proteinExistence type="predicted"/>